<dbReference type="EMBL" id="ML987189">
    <property type="protein sequence ID" value="KAF2257185.1"/>
    <property type="molecule type" value="Genomic_DNA"/>
</dbReference>
<dbReference type="GeneID" id="54579758"/>
<keyword evidence="2" id="KW-1185">Reference proteome</keyword>
<proteinExistence type="predicted"/>
<sequence length="198" mass="21272">MLAPATLAICCRAAIARLQPIASPFAALVEAVAGVRLRREPAEHATGCAASLHRCIAGLRVIARRRTASSQPSPLLDCACCEESPLMPAPPITTMLLAPSCRGLPAAYWLSPFVAPRRPSESGPFCSLSRVKRPSCSHFADMAASIFSLAIGRRDRYLSSDRLCIAAFIYLDVRLSSSSAQIRIVPRWTEYDAANGST</sequence>
<accession>A0A6A6J2V7</accession>
<reference evidence="1" key="1">
    <citation type="journal article" date="2020" name="Stud. Mycol.">
        <title>101 Dothideomycetes genomes: a test case for predicting lifestyles and emergence of pathogens.</title>
        <authorList>
            <person name="Haridas S."/>
            <person name="Albert R."/>
            <person name="Binder M."/>
            <person name="Bloem J."/>
            <person name="Labutti K."/>
            <person name="Salamov A."/>
            <person name="Andreopoulos B."/>
            <person name="Baker S."/>
            <person name="Barry K."/>
            <person name="Bills G."/>
            <person name="Bluhm B."/>
            <person name="Cannon C."/>
            <person name="Castanera R."/>
            <person name="Culley D."/>
            <person name="Daum C."/>
            <person name="Ezra D."/>
            <person name="Gonzalez J."/>
            <person name="Henrissat B."/>
            <person name="Kuo A."/>
            <person name="Liang C."/>
            <person name="Lipzen A."/>
            <person name="Lutzoni F."/>
            <person name="Magnuson J."/>
            <person name="Mondo S."/>
            <person name="Nolan M."/>
            <person name="Ohm R."/>
            <person name="Pangilinan J."/>
            <person name="Park H.-J."/>
            <person name="Ramirez L."/>
            <person name="Alfaro M."/>
            <person name="Sun H."/>
            <person name="Tritt A."/>
            <person name="Yoshinaga Y."/>
            <person name="Zwiers L.-H."/>
            <person name="Turgeon B."/>
            <person name="Goodwin S."/>
            <person name="Spatafora J."/>
            <person name="Crous P."/>
            <person name="Grigoriev I."/>
        </authorList>
    </citation>
    <scope>NUCLEOTIDE SEQUENCE</scope>
    <source>
        <strain evidence="1">CBS 122368</strain>
    </source>
</reference>
<dbReference type="AlphaFoldDB" id="A0A6A6J2V7"/>
<gene>
    <name evidence="1" type="ORF">BU26DRAFT_499725</name>
</gene>
<dbReference type="RefSeq" id="XP_033692189.1">
    <property type="nucleotide sequence ID" value="XM_033826428.1"/>
</dbReference>
<protein>
    <submittedName>
        <fullName evidence="1">Uncharacterized protein</fullName>
    </submittedName>
</protein>
<evidence type="ECO:0000313" key="2">
    <source>
        <dbReference type="Proteomes" id="UP000800094"/>
    </source>
</evidence>
<evidence type="ECO:0000313" key="1">
    <source>
        <dbReference type="EMBL" id="KAF2257185.1"/>
    </source>
</evidence>
<name>A0A6A6J2V7_9PLEO</name>
<dbReference type="Proteomes" id="UP000800094">
    <property type="component" value="Unassembled WGS sequence"/>
</dbReference>
<organism evidence="1 2">
    <name type="scientific">Trematosphaeria pertusa</name>
    <dbReference type="NCBI Taxonomy" id="390896"/>
    <lineage>
        <taxon>Eukaryota</taxon>
        <taxon>Fungi</taxon>
        <taxon>Dikarya</taxon>
        <taxon>Ascomycota</taxon>
        <taxon>Pezizomycotina</taxon>
        <taxon>Dothideomycetes</taxon>
        <taxon>Pleosporomycetidae</taxon>
        <taxon>Pleosporales</taxon>
        <taxon>Massarineae</taxon>
        <taxon>Trematosphaeriaceae</taxon>
        <taxon>Trematosphaeria</taxon>
    </lineage>
</organism>